<feature type="domain" description="Aminotransferase class I/classII large" evidence="3">
    <location>
        <begin position="45"/>
        <end position="353"/>
    </location>
</feature>
<dbReference type="AlphaFoldDB" id="G9WZ32"/>
<evidence type="ECO:0000313" key="5">
    <source>
        <dbReference type="Proteomes" id="UP000006437"/>
    </source>
</evidence>
<organism evidence="4 5">
    <name type="scientific">Peptoanaerobacter stomatis</name>
    <dbReference type="NCBI Taxonomy" id="796937"/>
    <lineage>
        <taxon>Bacteria</taxon>
        <taxon>Bacillati</taxon>
        <taxon>Bacillota</taxon>
        <taxon>Clostridia</taxon>
        <taxon>Peptostreptococcales</taxon>
        <taxon>Filifactoraceae</taxon>
        <taxon>Peptoanaerobacter</taxon>
    </lineage>
</organism>
<dbReference type="SUPFAM" id="SSF53383">
    <property type="entry name" value="PLP-dependent transferases"/>
    <property type="match status" value="1"/>
</dbReference>
<gene>
    <name evidence="4" type="ORF">HMPREF9629_01433</name>
</gene>
<reference evidence="4 5" key="1">
    <citation type="submission" date="2011-08" db="EMBL/GenBank/DDBJ databases">
        <title>The Genome Sequence of Eubacteriaceae bacterium ACC19a.</title>
        <authorList>
            <consortium name="The Broad Institute Genome Sequencing Platform"/>
            <person name="Earl A."/>
            <person name="Ward D."/>
            <person name="Feldgarden M."/>
            <person name="Gevers D."/>
            <person name="Sizova M."/>
            <person name="Hazen A."/>
            <person name="Epstein S."/>
            <person name="Young S.K."/>
            <person name="Zeng Q."/>
            <person name="Gargeya S."/>
            <person name="Fitzgerald M."/>
            <person name="Haas B."/>
            <person name="Abouelleil A."/>
            <person name="Alvarado L."/>
            <person name="Arachchi H.M."/>
            <person name="Berlin A."/>
            <person name="Brown A."/>
            <person name="Chapman S.B."/>
            <person name="Chen Z."/>
            <person name="Dunbar C."/>
            <person name="Freedman E."/>
            <person name="Gearin G."/>
            <person name="Gellesch M."/>
            <person name="Goldberg J."/>
            <person name="Griggs A."/>
            <person name="Gujja S."/>
            <person name="Heiman D."/>
            <person name="Howarth C."/>
            <person name="Larson L."/>
            <person name="Lui A."/>
            <person name="MacDonald P.J.P."/>
            <person name="Montmayeur A."/>
            <person name="Murphy C."/>
            <person name="Neiman D."/>
            <person name="Pearson M."/>
            <person name="Priest M."/>
            <person name="Roberts A."/>
            <person name="Saif S."/>
            <person name="Shea T."/>
            <person name="Shenoy N."/>
            <person name="Sisk P."/>
            <person name="Stolte C."/>
            <person name="Sykes S."/>
            <person name="Wortman J."/>
            <person name="Nusbaum C."/>
            <person name="Birren B."/>
        </authorList>
    </citation>
    <scope>NUCLEOTIDE SEQUENCE [LARGE SCALE GENOMIC DNA]</scope>
    <source>
        <strain evidence="4 5">ACC19a</strain>
    </source>
</reference>
<evidence type="ECO:0000313" key="4">
    <source>
        <dbReference type="EMBL" id="EHL16177.1"/>
    </source>
</evidence>
<dbReference type="InterPro" id="IPR015422">
    <property type="entry name" value="PyrdxlP-dep_Trfase_small"/>
</dbReference>
<dbReference type="GO" id="GO:0030170">
    <property type="term" value="F:pyridoxal phosphate binding"/>
    <property type="evidence" value="ECO:0007669"/>
    <property type="project" value="InterPro"/>
</dbReference>
<dbReference type="EMBL" id="AFZE01000005">
    <property type="protein sequence ID" value="EHL16177.1"/>
    <property type="molecule type" value="Genomic_DNA"/>
</dbReference>
<proteinExistence type="predicted"/>
<dbReference type="CDD" id="cd00609">
    <property type="entry name" value="AAT_like"/>
    <property type="match status" value="1"/>
</dbReference>
<sequence length="366" mass="42957">MLSTHGANVKQLCIKYNLNEDKITDFSSNINIFKPHINYELLAKNISFSINRYPDIDYSELKENISYIYKIDKKYIHIGNGATELIYDLLILDEFKNIGIFNPTFSEYERASLINKKNVIDLDINKIDQIDENTNIKDFKNLYLQENINIPDILILCNPNNPTGIIKNLQNLIKFCKKNNIFLLVDETFIDFMYNKNFSLITKIEQYDNLIILNAITKFFAMTGARLGYTFCSNKDINKSLEKIKKPWSINILAEEVVKQILNIDPYFYEKTKNYFTNESKRLYDKYSSIKNISITNSSAPFFTISIHDKNSQELQKKLLLEKNILIRTLNNYKNISKNSIRIAIKEQHTNDMLFDILSEYFNTKH</sequence>
<dbReference type="GO" id="GO:0003824">
    <property type="term" value="F:catalytic activity"/>
    <property type="evidence" value="ECO:0007669"/>
    <property type="project" value="UniProtKB-ARBA"/>
</dbReference>
<comment type="caution">
    <text evidence="4">The sequence shown here is derived from an EMBL/GenBank/DDBJ whole genome shotgun (WGS) entry which is preliminary data.</text>
</comment>
<dbReference type="PANTHER" id="PTHR42885">
    <property type="entry name" value="HISTIDINOL-PHOSPHATE AMINOTRANSFERASE-RELATED"/>
    <property type="match status" value="1"/>
</dbReference>
<evidence type="ECO:0000256" key="1">
    <source>
        <dbReference type="ARBA" id="ARBA00001933"/>
    </source>
</evidence>
<dbReference type="Gene3D" id="3.40.640.10">
    <property type="entry name" value="Type I PLP-dependent aspartate aminotransferase-like (Major domain)"/>
    <property type="match status" value="1"/>
</dbReference>
<dbReference type="Proteomes" id="UP000006437">
    <property type="component" value="Unassembled WGS sequence"/>
</dbReference>
<dbReference type="InterPro" id="IPR015424">
    <property type="entry name" value="PyrdxlP-dep_Trfase"/>
</dbReference>
<protein>
    <recommendedName>
        <fullName evidence="3">Aminotransferase class I/classII large domain-containing protein</fullName>
    </recommendedName>
</protein>
<evidence type="ECO:0000256" key="2">
    <source>
        <dbReference type="ARBA" id="ARBA00022898"/>
    </source>
</evidence>
<dbReference type="BioCyc" id="EBAC796937-HMP:GMGH-1438-MONOMER"/>
<dbReference type="Gene3D" id="3.90.1150.10">
    <property type="entry name" value="Aspartate Aminotransferase, domain 1"/>
    <property type="match status" value="1"/>
</dbReference>
<dbReference type="InterPro" id="IPR015421">
    <property type="entry name" value="PyrdxlP-dep_Trfase_major"/>
</dbReference>
<evidence type="ECO:0000259" key="3">
    <source>
        <dbReference type="Pfam" id="PF00155"/>
    </source>
</evidence>
<dbReference type="HOGENOM" id="CLU_017584_3_2_9"/>
<dbReference type="RefSeq" id="WP_009525663.1">
    <property type="nucleotide sequence ID" value="NZ_JH414554.1"/>
</dbReference>
<dbReference type="InterPro" id="IPR004839">
    <property type="entry name" value="Aminotransferase_I/II_large"/>
</dbReference>
<accession>G9WZ32</accession>
<dbReference type="PANTHER" id="PTHR42885:SF1">
    <property type="entry name" value="THREONINE-PHOSPHATE DECARBOXYLASE"/>
    <property type="match status" value="1"/>
</dbReference>
<name>G9WZ32_9FIRM</name>
<dbReference type="Pfam" id="PF00155">
    <property type="entry name" value="Aminotran_1_2"/>
    <property type="match status" value="1"/>
</dbReference>
<comment type="cofactor">
    <cofactor evidence="1">
        <name>pyridoxal 5'-phosphate</name>
        <dbReference type="ChEBI" id="CHEBI:597326"/>
    </cofactor>
</comment>
<keyword evidence="2" id="KW-0663">Pyridoxal phosphate</keyword>